<gene>
    <name evidence="1" type="ORF">LTRI10_LOCUS35916</name>
</gene>
<dbReference type="AlphaFoldDB" id="A0AAV2FBZ8"/>
<dbReference type="Proteomes" id="UP001497516">
    <property type="component" value="Chromosome 6"/>
</dbReference>
<evidence type="ECO:0000313" key="2">
    <source>
        <dbReference type="Proteomes" id="UP001497516"/>
    </source>
</evidence>
<proteinExistence type="predicted"/>
<organism evidence="1 2">
    <name type="scientific">Linum trigynum</name>
    <dbReference type="NCBI Taxonomy" id="586398"/>
    <lineage>
        <taxon>Eukaryota</taxon>
        <taxon>Viridiplantae</taxon>
        <taxon>Streptophyta</taxon>
        <taxon>Embryophyta</taxon>
        <taxon>Tracheophyta</taxon>
        <taxon>Spermatophyta</taxon>
        <taxon>Magnoliopsida</taxon>
        <taxon>eudicotyledons</taxon>
        <taxon>Gunneridae</taxon>
        <taxon>Pentapetalae</taxon>
        <taxon>rosids</taxon>
        <taxon>fabids</taxon>
        <taxon>Malpighiales</taxon>
        <taxon>Linaceae</taxon>
        <taxon>Linum</taxon>
    </lineage>
</organism>
<name>A0AAV2FBZ8_9ROSI</name>
<protein>
    <submittedName>
        <fullName evidence="1">Uncharacterized protein</fullName>
    </submittedName>
</protein>
<dbReference type="EMBL" id="OZ034819">
    <property type="protein sequence ID" value="CAL1395487.1"/>
    <property type="molecule type" value="Genomic_DNA"/>
</dbReference>
<accession>A0AAV2FBZ8</accession>
<evidence type="ECO:0000313" key="1">
    <source>
        <dbReference type="EMBL" id="CAL1395487.1"/>
    </source>
</evidence>
<reference evidence="1 2" key="1">
    <citation type="submission" date="2024-04" db="EMBL/GenBank/DDBJ databases">
        <authorList>
            <person name="Fracassetti M."/>
        </authorList>
    </citation>
    <scope>NUCLEOTIDE SEQUENCE [LARGE SCALE GENOMIC DNA]</scope>
</reference>
<keyword evidence="2" id="KW-1185">Reference proteome</keyword>
<sequence>MNIVKGVADLIRRTSNIQSGESSTRSTTEKFPAPAPKICFSEEGDEAILHTLWEKHESITDKVEKRKLFHVFLKQFVAAFKSWVPVNAGPFIETTPTTNATESPLCRADVVVSCFVGHPVEIILTLIEEIGHITTLIADLNPSGTHGGIDVSQWPSWNVSAEGLPVLDALTIITRSMHNCRVFGFYSGVQKLTALLKAQRFLLIQRCTGVRRQLLLSWRLVALIELLRVIRRLSLKEQWTDISLQYLTLKILHIALVENPREMRTLW</sequence>